<dbReference type="AlphaFoldDB" id="A0A511ND39"/>
<reference evidence="2 3" key="1">
    <citation type="submission" date="2019-07" db="EMBL/GenBank/DDBJ databases">
        <title>Whole genome shotgun sequence of Empedobacter brevis NBRC 14943.</title>
        <authorList>
            <person name="Hosoyama A."/>
            <person name="Uohara A."/>
            <person name="Ohji S."/>
            <person name="Ichikawa N."/>
        </authorList>
    </citation>
    <scope>NUCLEOTIDE SEQUENCE [LARGE SCALE GENOMIC DNA]</scope>
    <source>
        <strain evidence="2 3">NBRC 14943</strain>
    </source>
</reference>
<dbReference type="OrthoDB" id="883248at2"/>
<evidence type="ECO:0000313" key="2">
    <source>
        <dbReference type="EMBL" id="GEM50730.1"/>
    </source>
</evidence>
<accession>A0A511ND39</accession>
<organism evidence="2 3">
    <name type="scientific">Empedobacter brevis NBRC 14943 = ATCC 43319</name>
    <dbReference type="NCBI Taxonomy" id="1218108"/>
    <lineage>
        <taxon>Bacteria</taxon>
        <taxon>Pseudomonadati</taxon>
        <taxon>Bacteroidota</taxon>
        <taxon>Flavobacteriia</taxon>
        <taxon>Flavobacteriales</taxon>
        <taxon>Weeksellaceae</taxon>
        <taxon>Empedobacter</taxon>
    </lineage>
</organism>
<dbReference type="Proteomes" id="UP000321245">
    <property type="component" value="Unassembled WGS sequence"/>
</dbReference>
<keyword evidence="3" id="KW-1185">Reference proteome</keyword>
<feature type="signal peptide" evidence="1">
    <location>
        <begin position="1"/>
        <end position="19"/>
    </location>
</feature>
<keyword evidence="1" id="KW-0732">Signal</keyword>
<gene>
    <name evidence="2" type="ORF">EB1_05200</name>
</gene>
<name>A0A511ND39_9FLAO</name>
<evidence type="ECO:0000256" key="1">
    <source>
        <dbReference type="SAM" id="SignalP"/>
    </source>
</evidence>
<dbReference type="GeneID" id="84648754"/>
<evidence type="ECO:0000313" key="3">
    <source>
        <dbReference type="Proteomes" id="UP000321245"/>
    </source>
</evidence>
<dbReference type="STRING" id="1218108.GCA_000382425_00478"/>
<dbReference type="EMBL" id="BJXC01000002">
    <property type="protein sequence ID" value="GEM50730.1"/>
    <property type="molecule type" value="Genomic_DNA"/>
</dbReference>
<comment type="caution">
    <text evidence="2">The sequence shown here is derived from an EMBL/GenBank/DDBJ whole genome shotgun (WGS) entry which is preliminary data.</text>
</comment>
<proteinExistence type="predicted"/>
<protein>
    <recommendedName>
        <fullName evidence="4">DUF3575 domain-containing protein</fullName>
    </recommendedName>
</protein>
<feature type="chain" id="PRO_5022017487" description="DUF3575 domain-containing protein" evidence="1">
    <location>
        <begin position="20"/>
        <end position="177"/>
    </location>
</feature>
<sequence length="177" mass="20449">MKKTLLFTLFILSTKFTLAQTSLENKYKVELGLQGISIGTEIPINNVFLSDINLGWGGINDFSESGVSYEWSQKSNSLFIRGQIRYYFNRERRLKKGHSLKNNAGTFIALQTKYYFKGIEAYNIGKYWLNELQFGQQLPLSNHFIFRYHLGIGNASDLDYYNNKIYPTLGFAFGYTL</sequence>
<dbReference type="RefSeq" id="WP_019973987.1">
    <property type="nucleotide sequence ID" value="NZ_BJXC01000002.1"/>
</dbReference>
<evidence type="ECO:0008006" key="4">
    <source>
        <dbReference type="Google" id="ProtNLM"/>
    </source>
</evidence>